<dbReference type="EnsemblMetazoa" id="AALB009462-RA">
    <property type="protein sequence ID" value="AALB009462-PA"/>
    <property type="gene ID" value="AALB009462"/>
</dbReference>
<proteinExistence type="predicted"/>
<reference evidence="1" key="2">
    <citation type="submission" date="2022-08" db="UniProtKB">
        <authorList>
            <consortium name="EnsemblMetazoa"/>
        </authorList>
    </citation>
    <scope>IDENTIFICATION</scope>
    <source>
        <strain evidence="1">STECLA/ALBI9_A</strain>
    </source>
</reference>
<dbReference type="RefSeq" id="XP_035774479.1">
    <property type="nucleotide sequence ID" value="XM_035918586.1"/>
</dbReference>
<dbReference type="InterPro" id="IPR006578">
    <property type="entry name" value="MADF-dom"/>
</dbReference>
<dbReference type="PROSITE" id="PS51029">
    <property type="entry name" value="MADF"/>
    <property type="match status" value="1"/>
</dbReference>
<evidence type="ECO:0000313" key="2">
    <source>
        <dbReference type="Proteomes" id="UP000069272"/>
    </source>
</evidence>
<accession>A0A182FSD5</accession>
<keyword evidence="2" id="KW-1185">Reference proteome</keyword>
<dbReference type="Proteomes" id="UP000069272">
    <property type="component" value="Chromosome 2R"/>
</dbReference>
<dbReference type="GeneID" id="118457213"/>
<name>A0A182FSD5_ANOAL</name>
<dbReference type="OrthoDB" id="8881252at2759"/>
<dbReference type="VEuPathDB" id="VectorBase:AALB20_035027"/>
<dbReference type="VEuPathDB" id="VectorBase:AALB009462"/>
<protein>
    <submittedName>
        <fullName evidence="1">MADF domain-containing protein</fullName>
    </submittedName>
</protein>
<sequence>MASAEWKREATERLIEEYRKLPVLYNMRHPRYYNKGSRNEAIHALVDAVQDERPATTPADVLRKIQTLRTQFGQEIAKARRSSSQGKSYNPTAWWFKGLSFLQHHIKHRSSSPVDSDSSWKQEGDSNSFNVSIIRKGMNESEVEYDHSMDQEYEGEVHYEINAIEDAKNVKTLEVKPVALNPSMLKHKMKTRSSGTSSYRYQEDASQSVQPMDQHVDNTESNSTIISLPVVKQQPAQNETANNFYTEVFVANERYKATGNFIASQMACIRDDLLFYETQMELLNIAQKGVLRQLAMDRANQATPGSNTNES</sequence>
<reference evidence="1 2" key="1">
    <citation type="journal article" date="2017" name="G3 (Bethesda)">
        <title>The Physical Genome Mapping of Anopheles albimanus Corrected Scaffold Misassemblies and Identified Interarm Rearrangements in Genus Anopheles.</title>
        <authorList>
            <person name="Artemov G.N."/>
            <person name="Peery A.N."/>
            <person name="Jiang X."/>
            <person name="Tu Z."/>
            <person name="Stegniy V.N."/>
            <person name="Sharakhova M.V."/>
            <person name="Sharakhov I.V."/>
        </authorList>
    </citation>
    <scope>NUCLEOTIDE SEQUENCE [LARGE SCALE GENOMIC DNA]</scope>
    <source>
        <strain evidence="1 2">ALBI9_A</strain>
    </source>
</reference>
<dbReference type="Pfam" id="PF10545">
    <property type="entry name" value="MADF_DNA_bdg"/>
    <property type="match status" value="1"/>
</dbReference>
<dbReference type="AlphaFoldDB" id="A0A182FSD5"/>
<dbReference type="RefSeq" id="XP_035774481.1">
    <property type="nucleotide sequence ID" value="XM_035918588.1"/>
</dbReference>
<dbReference type="STRING" id="7167.A0A182FSD5"/>
<dbReference type="SMART" id="SM00595">
    <property type="entry name" value="MADF"/>
    <property type="match status" value="1"/>
</dbReference>
<evidence type="ECO:0000313" key="1">
    <source>
        <dbReference type="EnsemblMetazoa" id="AALB009462-PA"/>
    </source>
</evidence>
<dbReference type="PANTHER" id="PTHR21505">
    <property type="entry name" value="MADF DOMAIN-CONTAINING PROTEIN-RELATED"/>
    <property type="match status" value="1"/>
</dbReference>
<organism evidence="1 2">
    <name type="scientific">Anopheles albimanus</name>
    <name type="common">New world malaria mosquito</name>
    <dbReference type="NCBI Taxonomy" id="7167"/>
    <lineage>
        <taxon>Eukaryota</taxon>
        <taxon>Metazoa</taxon>
        <taxon>Ecdysozoa</taxon>
        <taxon>Arthropoda</taxon>
        <taxon>Hexapoda</taxon>
        <taxon>Insecta</taxon>
        <taxon>Pterygota</taxon>
        <taxon>Neoptera</taxon>
        <taxon>Endopterygota</taxon>
        <taxon>Diptera</taxon>
        <taxon>Nematocera</taxon>
        <taxon>Culicoidea</taxon>
        <taxon>Culicidae</taxon>
        <taxon>Anophelinae</taxon>
        <taxon>Anopheles</taxon>
    </lineage>
</organism>
<dbReference type="KEGG" id="aali:118457213"/>
<dbReference type="RefSeq" id="XP_035774480.1">
    <property type="nucleotide sequence ID" value="XM_035918587.1"/>
</dbReference>
<dbReference type="PANTHER" id="PTHR21505:SF12">
    <property type="entry name" value="MADF DOMAIN-CONTAINING PROTEIN-RELATED"/>
    <property type="match status" value="1"/>
</dbReference>